<sequence>MTNPNDEWVNGFDRIHLDDDGLISAMLNGVLDTVKDEVLLVDANGQDDLEWIVDEFWTETYFKSTGVENLEVVLRIESDLEGQVDLAFKKWVCRQAPKGAQLRIAELVRYKLHLELSLREFFVGRFSDLESGLGSPSSRKFRDGMRSTTGKLRSDVAFEFETILLEY</sequence>
<keyword evidence="2" id="KW-1185">Reference proteome</keyword>
<gene>
    <name evidence="1" type="ORF">DEO23_01900</name>
</gene>
<dbReference type="AlphaFoldDB" id="A0A2U2RNG9"/>
<organism evidence="1 2">
    <name type="scientific">Brachybacterium endophyticum</name>
    <dbReference type="NCBI Taxonomy" id="2182385"/>
    <lineage>
        <taxon>Bacteria</taxon>
        <taxon>Bacillati</taxon>
        <taxon>Actinomycetota</taxon>
        <taxon>Actinomycetes</taxon>
        <taxon>Micrococcales</taxon>
        <taxon>Dermabacteraceae</taxon>
        <taxon>Brachybacterium</taxon>
    </lineage>
</organism>
<comment type="caution">
    <text evidence="1">The sequence shown here is derived from an EMBL/GenBank/DDBJ whole genome shotgun (WGS) entry which is preliminary data.</text>
</comment>
<evidence type="ECO:0000313" key="2">
    <source>
        <dbReference type="Proteomes" id="UP000245590"/>
    </source>
</evidence>
<dbReference type="Proteomes" id="UP000245590">
    <property type="component" value="Unassembled WGS sequence"/>
</dbReference>
<proteinExistence type="predicted"/>
<protein>
    <submittedName>
        <fullName evidence="1">Uncharacterized protein</fullName>
    </submittedName>
</protein>
<accession>A0A2U2RNG9</accession>
<evidence type="ECO:0000313" key="1">
    <source>
        <dbReference type="EMBL" id="PWH07418.1"/>
    </source>
</evidence>
<name>A0A2U2RNG9_9MICO</name>
<reference evidence="1 2" key="1">
    <citation type="submission" date="2018-05" db="EMBL/GenBank/DDBJ databases">
        <title>Brachybacterium sp. M1HQ-2T, whole genome shotgun sequence.</title>
        <authorList>
            <person name="Tuo L."/>
        </authorList>
    </citation>
    <scope>NUCLEOTIDE SEQUENCE [LARGE SCALE GENOMIC DNA]</scope>
    <source>
        <strain evidence="1 2">M1HQ-2</strain>
    </source>
</reference>
<dbReference type="EMBL" id="QFKX01000001">
    <property type="protein sequence ID" value="PWH07418.1"/>
    <property type="molecule type" value="Genomic_DNA"/>
</dbReference>